<proteinExistence type="predicted"/>
<name>A0A0M1P0Z2_9BACL</name>
<accession>A0A0M1P0Z2</accession>
<dbReference type="EMBL" id="LIUT01000001">
    <property type="protein sequence ID" value="KOR87920.1"/>
    <property type="molecule type" value="Genomic_DNA"/>
</dbReference>
<evidence type="ECO:0000313" key="4">
    <source>
        <dbReference type="Proteomes" id="UP000036932"/>
    </source>
</evidence>
<dbReference type="PIRSF" id="PIRSF016487">
    <property type="entry name" value="CYTH_UCP016487"/>
    <property type="match status" value="1"/>
</dbReference>
<dbReference type="InterPro" id="IPR023577">
    <property type="entry name" value="CYTH_domain"/>
</dbReference>
<organism evidence="3 4">
    <name type="scientific">Paenibacillus solani</name>
    <dbReference type="NCBI Taxonomy" id="1705565"/>
    <lineage>
        <taxon>Bacteria</taxon>
        <taxon>Bacillati</taxon>
        <taxon>Bacillota</taxon>
        <taxon>Bacilli</taxon>
        <taxon>Bacillales</taxon>
        <taxon>Paenibacillaceae</taxon>
        <taxon>Paenibacillus</taxon>
    </lineage>
</organism>
<evidence type="ECO:0000256" key="1">
    <source>
        <dbReference type="PIRSR" id="PIRSR016487-1"/>
    </source>
</evidence>
<gene>
    <name evidence="3" type="ORF">AM231_01385</name>
</gene>
<dbReference type="Pfam" id="PF01928">
    <property type="entry name" value="CYTH"/>
    <property type="match status" value="1"/>
</dbReference>
<feature type="active site" description="Proton acceptor" evidence="1">
    <location>
        <position position="36"/>
    </location>
</feature>
<comment type="caution">
    <text evidence="3">The sequence shown here is derived from an EMBL/GenBank/DDBJ whole genome shotgun (WGS) entry which is preliminary data.</text>
</comment>
<protein>
    <submittedName>
        <fullName evidence="3">Adenylate cyclase</fullName>
    </submittedName>
</protein>
<dbReference type="InterPro" id="IPR012042">
    <property type="entry name" value="NeuTTM/CthTTM-like"/>
</dbReference>
<reference evidence="4" key="1">
    <citation type="submission" date="2015-08" db="EMBL/GenBank/DDBJ databases">
        <title>Genome sequencing project for genomic taxonomy and phylogenomics of Bacillus-like bacteria.</title>
        <authorList>
            <person name="Liu B."/>
            <person name="Wang J."/>
            <person name="Zhu Y."/>
            <person name="Liu G."/>
            <person name="Chen Q."/>
            <person name="Chen Z."/>
            <person name="Lan J."/>
            <person name="Che J."/>
            <person name="Ge C."/>
            <person name="Shi H."/>
            <person name="Pan Z."/>
            <person name="Liu X."/>
        </authorList>
    </citation>
    <scope>NUCLEOTIDE SEQUENCE [LARGE SCALE GENOMIC DNA]</scope>
    <source>
        <strain evidence="4">FJAT-22460</strain>
    </source>
</reference>
<dbReference type="AlphaFoldDB" id="A0A0M1P0Z2"/>
<dbReference type="PATRIC" id="fig|1705565.3.peg.2127"/>
<dbReference type="SUPFAM" id="SSF55154">
    <property type="entry name" value="CYTH-like phosphatases"/>
    <property type="match status" value="1"/>
</dbReference>
<dbReference type="PANTHER" id="PTHR40114:SF1">
    <property type="entry name" value="SLR0698 PROTEIN"/>
    <property type="match status" value="1"/>
</dbReference>
<evidence type="ECO:0000259" key="2">
    <source>
        <dbReference type="Pfam" id="PF01928"/>
    </source>
</evidence>
<dbReference type="PANTHER" id="PTHR40114">
    <property type="entry name" value="SLR0698 PROTEIN"/>
    <property type="match status" value="1"/>
</dbReference>
<evidence type="ECO:0000313" key="3">
    <source>
        <dbReference type="EMBL" id="KOR87920.1"/>
    </source>
</evidence>
<sequence>MAMEIERKYLLDAYPDALIQEGIIKVEKEVLIEQTYLALDGDQELRVRKITDPSSGQVEYTHTFKKGWGIAREEVEFAISEGLYDQVVKAHAAIPLTKRRVTARLGDTIIEIDDYAQIDMLVLEVEFSSMEAADSFVPPAWFGQDISTDKQYSNKKVWQDLQLHAGNEV</sequence>
<feature type="domain" description="CYTH" evidence="2">
    <location>
        <begin position="3"/>
        <end position="130"/>
    </location>
</feature>
<dbReference type="RefSeq" id="WP_054400977.1">
    <property type="nucleotide sequence ID" value="NZ_LIUT01000001.1"/>
</dbReference>
<keyword evidence="4" id="KW-1185">Reference proteome</keyword>
<dbReference type="InterPro" id="IPR033469">
    <property type="entry name" value="CYTH-like_dom_sf"/>
</dbReference>
<dbReference type="OrthoDB" id="9805588at2"/>
<dbReference type="Proteomes" id="UP000036932">
    <property type="component" value="Unassembled WGS sequence"/>
</dbReference>
<dbReference type="Gene3D" id="2.40.320.10">
    <property type="entry name" value="Hypothetical Protein Pfu-838710-001"/>
    <property type="match status" value="1"/>
</dbReference>